<proteinExistence type="inferred from homology"/>
<dbReference type="GO" id="GO:0003774">
    <property type="term" value="F:cytoskeletal motor activity"/>
    <property type="evidence" value="ECO:0007669"/>
    <property type="project" value="InterPro"/>
</dbReference>
<evidence type="ECO:0000256" key="3">
    <source>
        <dbReference type="ARBA" id="ARBA00011049"/>
    </source>
</evidence>
<dbReference type="EMBL" id="QWLV01000002">
    <property type="protein sequence ID" value="RHW18457.1"/>
    <property type="molecule type" value="Genomic_DNA"/>
</dbReference>
<keyword evidence="7" id="KW-0997">Cell inner membrane</keyword>
<dbReference type="Pfam" id="PF02154">
    <property type="entry name" value="FliM"/>
    <property type="match status" value="1"/>
</dbReference>
<sequence length="303" mass="32742">MTVAADLDFDVPDVRSVTLGGEKVQSSAWGAGMARIGERFARQLRALIDPMIDAKSQVVVGEVETRRWDSWRTDLPDFASLGLYRLRPMKGGMLIRIDPGFVSGLLETVYGGPGRAWNRPVMEFTPAEEKLLAKLHDGMVAGLAEAWSEVAPLQPAAVGHETNPEFANAFRADEQVLIQHFTIAAGDIAPTDIAIVYSLAAMRAVEAQLTAKVHDDAGPSDELWRLRMATALQEVRLPVRSVLARPQLSVSELMALKPGDVIPITIPAAIPLLVANKRVAAGTIGEKNGLAAIQITSVERDPK</sequence>
<name>A0A396RPK0_9SPHN</name>
<evidence type="ECO:0000256" key="8">
    <source>
        <dbReference type="ARBA" id="ARBA00022779"/>
    </source>
</evidence>
<dbReference type="Pfam" id="PF01052">
    <property type="entry name" value="FliMN_C"/>
    <property type="match status" value="1"/>
</dbReference>
<comment type="caution">
    <text evidence="13">The sequence shown here is derived from an EMBL/GenBank/DDBJ whole genome shotgun (WGS) entry which is preliminary data.</text>
</comment>
<evidence type="ECO:0000259" key="12">
    <source>
        <dbReference type="Pfam" id="PF01052"/>
    </source>
</evidence>
<evidence type="ECO:0000256" key="1">
    <source>
        <dbReference type="ARBA" id="ARBA00004117"/>
    </source>
</evidence>
<dbReference type="InterPro" id="IPR036429">
    <property type="entry name" value="SpoA-like_sf"/>
</dbReference>
<evidence type="ECO:0000256" key="7">
    <source>
        <dbReference type="ARBA" id="ARBA00022519"/>
    </source>
</evidence>
<dbReference type="InterPro" id="IPR028976">
    <property type="entry name" value="CheC-like_sf"/>
</dbReference>
<evidence type="ECO:0000256" key="4">
    <source>
        <dbReference type="ARBA" id="ARBA00021898"/>
    </source>
</evidence>
<keyword evidence="8" id="KW-0283">Flagellar rotation</keyword>
<accession>A0A396RPK0</accession>
<gene>
    <name evidence="13" type="ORF">D1610_08405</name>
</gene>
<evidence type="ECO:0000313" key="14">
    <source>
        <dbReference type="Proteomes" id="UP000266693"/>
    </source>
</evidence>
<keyword evidence="6" id="KW-0145">Chemotaxis</keyword>
<keyword evidence="9" id="KW-0472">Membrane</keyword>
<keyword evidence="13" id="KW-0969">Cilium</keyword>
<dbReference type="PANTHER" id="PTHR30034:SF3">
    <property type="entry name" value="FLAGELLAR MOTOR SWITCH PROTEIN FLIM"/>
    <property type="match status" value="1"/>
</dbReference>
<dbReference type="PANTHER" id="PTHR30034">
    <property type="entry name" value="FLAGELLAR MOTOR SWITCH PROTEIN FLIM"/>
    <property type="match status" value="1"/>
</dbReference>
<dbReference type="InterPro" id="IPR001543">
    <property type="entry name" value="FliN-like_C"/>
</dbReference>
<dbReference type="CDD" id="cd17908">
    <property type="entry name" value="FliM"/>
    <property type="match status" value="1"/>
</dbReference>
<keyword evidence="14" id="KW-1185">Reference proteome</keyword>
<evidence type="ECO:0000256" key="11">
    <source>
        <dbReference type="ARBA" id="ARBA00025044"/>
    </source>
</evidence>
<feature type="domain" description="Flagellar motor switch protein FliN-like C-terminal" evidence="12">
    <location>
        <begin position="231"/>
        <end position="298"/>
    </location>
</feature>
<evidence type="ECO:0000313" key="13">
    <source>
        <dbReference type="EMBL" id="RHW18457.1"/>
    </source>
</evidence>
<dbReference type="Gene3D" id="3.40.1550.10">
    <property type="entry name" value="CheC-like"/>
    <property type="match status" value="1"/>
</dbReference>
<dbReference type="GO" id="GO:0009425">
    <property type="term" value="C:bacterial-type flagellum basal body"/>
    <property type="evidence" value="ECO:0007669"/>
    <property type="project" value="UniProtKB-SubCell"/>
</dbReference>
<evidence type="ECO:0000256" key="6">
    <source>
        <dbReference type="ARBA" id="ARBA00022500"/>
    </source>
</evidence>
<evidence type="ECO:0000256" key="2">
    <source>
        <dbReference type="ARBA" id="ARBA00004417"/>
    </source>
</evidence>
<comment type="subcellular location">
    <subcellularLocation>
        <location evidence="1">Bacterial flagellum basal body</location>
    </subcellularLocation>
    <subcellularLocation>
        <location evidence="2">Cell inner membrane</location>
        <topology evidence="2">Peripheral membrane protein</topology>
    </subcellularLocation>
</comment>
<dbReference type="Proteomes" id="UP000266693">
    <property type="component" value="Unassembled WGS sequence"/>
</dbReference>
<keyword evidence="13" id="KW-0282">Flagellum</keyword>
<keyword evidence="10" id="KW-0975">Bacterial flagellum</keyword>
<dbReference type="GO" id="GO:0071978">
    <property type="term" value="P:bacterial-type flagellum-dependent swarming motility"/>
    <property type="evidence" value="ECO:0007669"/>
    <property type="project" value="TreeGrafter"/>
</dbReference>
<dbReference type="RefSeq" id="WP_118863647.1">
    <property type="nucleotide sequence ID" value="NZ_QWLV01000002.1"/>
</dbReference>
<comment type="similarity">
    <text evidence="3">Belongs to the FliM family.</text>
</comment>
<dbReference type="AlphaFoldDB" id="A0A396RPK0"/>
<organism evidence="13 14">
    <name type="scientific">Sphingomonas gilva</name>
    <dbReference type="NCBI Taxonomy" id="2305907"/>
    <lineage>
        <taxon>Bacteria</taxon>
        <taxon>Pseudomonadati</taxon>
        <taxon>Pseudomonadota</taxon>
        <taxon>Alphaproteobacteria</taxon>
        <taxon>Sphingomonadales</taxon>
        <taxon>Sphingomonadaceae</taxon>
        <taxon>Sphingomonas</taxon>
    </lineage>
</organism>
<keyword evidence="5" id="KW-1003">Cell membrane</keyword>
<dbReference type="GO" id="GO:0050918">
    <property type="term" value="P:positive chemotaxis"/>
    <property type="evidence" value="ECO:0007669"/>
    <property type="project" value="TreeGrafter"/>
</dbReference>
<evidence type="ECO:0000256" key="5">
    <source>
        <dbReference type="ARBA" id="ARBA00022475"/>
    </source>
</evidence>
<keyword evidence="13" id="KW-0966">Cell projection</keyword>
<dbReference type="Gene3D" id="2.30.330.10">
    <property type="entry name" value="SpoA-like"/>
    <property type="match status" value="1"/>
</dbReference>
<dbReference type="GO" id="GO:0005886">
    <property type="term" value="C:plasma membrane"/>
    <property type="evidence" value="ECO:0007669"/>
    <property type="project" value="UniProtKB-SubCell"/>
</dbReference>
<reference evidence="13 14" key="1">
    <citation type="submission" date="2018-08" db="EMBL/GenBank/DDBJ databases">
        <title>The multiple taxonomic identification of Sphingomonas gilva.</title>
        <authorList>
            <person name="Zhu D."/>
            <person name="Zheng S."/>
        </authorList>
    </citation>
    <scope>NUCLEOTIDE SEQUENCE [LARGE SCALE GENOMIC DNA]</scope>
    <source>
        <strain evidence="13 14">ZDH117</strain>
    </source>
</reference>
<dbReference type="InterPro" id="IPR001689">
    <property type="entry name" value="Flag_FliM"/>
</dbReference>
<evidence type="ECO:0000256" key="10">
    <source>
        <dbReference type="ARBA" id="ARBA00023143"/>
    </source>
</evidence>
<dbReference type="SUPFAM" id="SSF101801">
    <property type="entry name" value="Surface presentation of antigens (SPOA)"/>
    <property type="match status" value="1"/>
</dbReference>
<evidence type="ECO:0000256" key="9">
    <source>
        <dbReference type="ARBA" id="ARBA00023136"/>
    </source>
</evidence>
<protein>
    <recommendedName>
        <fullName evidence="4">Flagellar motor switch protein FliM</fullName>
    </recommendedName>
</protein>
<comment type="function">
    <text evidence="11">FliM is one of three proteins (FliG, FliN, FliM) that forms the rotor-mounted switch complex (C ring), located at the base of the basal body. This complex interacts with the CheY and CheZ chemotaxis proteins, in addition to contacting components of the motor that determine the direction of flagellar rotation.</text>
</comment>